<dbReference type="Proteomes" id="UP000230069">
    <property type="component" value="Unassembled WGS sequence"/>
</dbReference>
<dbReference type="EMBL" id="KZ305028">
    <property type="protein sequence ID" value="PIA51573.1"/>
    <property type="molecule type" value="Genomic_DNA"/>
</dbReference>
<evidence type="ECO:0000256" key="6">
    <source>
        <dbReference type="ARBA" id="ARBA00023010"/>
    </source>
</evidence>
<keyword evidence="7" id="KW-0906">Nuclear pore complex</keyword>
<feature type="compositionally biased region" description="Acidic residues" evidence="11">
    <location>
        <begin position="95"/>
        <end position="108"/>
    </location>
</feature>
<keyword evidence="4" id="KW-0509">mRNA transport</keyword>
<dbReference type="GO" id="GO:0000822">
    <property type="term" value="F:inositol hexakisphosphate binding"/>
    <property type="evidence" value="ECO:0007669"/>
    <property type="project" value="TreeGrafter"/>
</dbReference>
<evidence type="ECO:0000256" key="2">
    <source>
        <dbReference type="ARBA" id="ARBA00011056"/>
    </source>
</evidence>
<dbReference type="InterPro" id="IPR012476">
    <property type="entry name" value="GLE1"/>
</dbReference>
<evidence type="ECO:0000256" key="7">
    <source>
        <dbReference type="ARBA" id="ARBA00023132"/>
    </source>
</evidence>
<name>A0A2G5E732_AQUCA</name>
<dbReference type="InterPro" id="IPR038506">
    <property type="entry name" value="GLE1-like_sf"/>
</dbReference>
<feature type="compositionally biased region" description="Basic and acidic residues" evidence="11">
    <location>
        <begin position="64"/>
        <end position="74"/>
    </location>
</feature>
<evidence type="ECO:0000256" key="1">
    <source>
        <dbReference type="ARBA" id="ARBA00004567"/>
    </source>
</evidence>
<keyword evidence="5" id="KW-0653">Protein transport</keyword>
<dbReference type="Pfam" id="PF07817">
    <property type="entry name" value="GLE1"/>
    <property type="match status" value="1"/>
</dbReference>
<keyword evidence="6" id="KW-0811">Translocation</keyword>
<dbReference type="GO" id="GO:0005737">
    <property type="term" value="C:cytoplasm"/>
    <property type="evidence" value="ECO:0007669"/>
    <property type="project" value="TreeGrafter"/>
</dbReference>
<evidence type="ECO:0000256" key="3">
    <source>
        <dbReference type="ARBA" id="ARBA00022448"/>
    </source>
</evidence>
<comment type="similarity">
    <text evidence="2">Belongs to the GLE1 family.</text>
</comment>
<dbReference type="GO" id="GO:0044614">
    <property type="term" value="C:nuclear pore cytoplasmic filaments"/>
    <property type="evidence" value="ECO:0007669"/>
    <property type="project" value="TreeGrafter"/>
</dbReference>
<protein>
    <recommendedName>
        <fullName evidence="9">mRNA export factor GLE1</fullName>
    </recommendedName>
    <alternativeName>
        <fullName evidence="10">Nucleoporin GLE1</fullName>
    </alternativeName>
</protein>
<reference evidence="12 13" key="1">
    <citation type="submission" date="2017-09" db="EMBL/GenBank/DDBJ databases">
        <title>WGS assembly of Aquilegia coerulea Goldsmith.</title>
        <authorList>
            <person name="Hodges S."/>
            <person name="Kramer E."/>
            <person name="Nordborg M."/>
            <person name="Tomkins J."/>
            <person name="Borevitz J."/>
            <person name="Derieg N."/>
            <person name="Yan J."/>
            <person name="Mihaltcheva S."/>
            <person name="Hayes R.D."/>
            <person name="Rokhsar D."/>
        </authorList>
    </citation>
    <scope>NUCLEOTIDE SEQUENCE [LARGE SCALE GENOMIC DNA]</scope>
    <source>
        <strain evidence="13">cv. Goldsmith</strain>
    </source>
</reference>
<dbReference type="GO" id="GO:0005543">
    <property type="term" value="F:phospholipid binding"/>
    <property type="evidence" value="ECO:0007669"/>
    <property type="project" value="TreeGrafter"/>
</dbReference>
<dbReference type="STRING" id="218851.A0A2G5E732"/>
<keyword evidence="3" id="KW-0813">Transport</keyword>
<dbReference type="InParanoid" id="A0A2G5E732"/>
<evidence type="ECO:0000256" key="10">
    <source>
        <dbReference type="ARBA" id="ARBA00029983"/>
    </source>
</evidence>
<dbReference type="PANTHER" id="PTHR12960:SF0">
    <property type="entry name" value="MRNA EXPORT FACTOR GLE1"/>
    <property type="match status" value="1"/>
</dbReference>
<gene>
    <name evidence="12" type="ORF">AQUCO_01100434v1</name>
</gene>
<keyword evidence="13" id="KW-1185">Reference proteome</keyword>
<dbReference type="AlphaFoldDB" id="A0A2G5E732"/>
<organism evidence="12 13">
    <name type="scientific">Aquilegia coerulea</name>
    <name type="common">Rocky mountain columbine</name>
    <dbReference type="NCBI Taxonomy" id="218851"/>
    <lineage>
        <taxon>Eukaryota</taxon>
        <taxon>Viridiplantae</taxon>
        <taxon>Streptophyta</taxon>
        <taxon>Embryophyta</taxon>
        <taxon>Tracheophyta</taxon>
        <taxon>Spermatophyta</taxon>
        <taxon>Magnoliopsida</taxon>
        <taxon>Ranunculales</taxon>
        <taxon>Ranunculaceae</taxon>
        <taxon>Thalictroideae</taxon>
        <taxon>Aquilegia</taxon>
    </lineage>
</organism>
<sequence>MGAIKLELKLRSPNNISGITITMDPKPDWSLSELVSELNSLELKYNNASSSSSSSKQPLFAKTQAREFSSKKEFCSSSSSRRRSSKPFVMHISDNEESDNDDDDEENQDPNFVVGTRFACENLYLSDSDSSEDELAIEETQASNLMEPMGLLEGLLSQEETENQKLVQENTRHQIDLLEMDLINENERSTSALTQLEKLTEARREMARKLDTQYRRKIAEALDNHLNTIQRNHEQKSQLEERKLRNDAANEEAKRKERERIFQEEKARQEKAQKEAEAVKSKAEKAQKDALEAARRTKEAAEKKASETATMFSGEAFGSITRGTAEVSNERKGTGIKIRASERALIIEKEREQKFNELVEKNRAIKSTKDFRQYELQIGRHIRQIAGTREIIRTKANELMKILNDPLCPQSISIAMFAKKVVSNCESSAANFDGTVFACGQVIVHVTSKAPFAMDLLLAEFHKACILTVPKYVIKSESGLNDKAYLKMMGYREEDGKLESQDEFLGRLEAYMKLYGALVQTEINGVRNLHGLEEGWAWLARLLNFLPANIYTAVALEAFIKMAGFALFRRYKSQFTKILDVISQHFVSALEARGDSKLNPIIMKLKFYLDTNQHREEPEGWRIETSLLSDIVESEPRPGYYRY</sequence>
<dbReference type="GO" id="GO:0015031">
    <property type="term" value="P:protein transport"/>
    <property type="evidence" value="ECO:0007669"/>
    <property type="project" value="UniProtKB-KW"/>
</dbReference>
<feature type="region of interest" description="Disordered" evidence="11">
    <location>
        <begin position="46"/>
        <end position="110"/>
    </location>
</feature>
<keyword evidence="8" id="KW-0539">Nucleus</keyword>
<evidence type="ECO:0000313" key="13">
    <source>
        <dbReference type="Proteomes" id="UP000230069"/>
    </source>
</evidence>
<comment type="subcellular location">
    <subcellularLocation>
        <location evidence="1">Nucleus</location>
        <location evidence="1">Nuclear pore complex</location>
    </subcellularLocation>
</comment>
<proteinExistence type="inferred from homology"/>
<evidence type="ECO:0000256" key="8">
    <source>
        <dbReference type="ARBA" id="ARBA00023242"/>
    </source>
</evidence>
<evidence type="ECO:0000256" key="4">
    <source>
        <dbReference type="ARBA" id="ARBA00022816"/>
    </source>
</evidence>
<dbReference type="PANTHER" id="PTHR12960">
    <property type="entry name" value="GLE-1-RELATED"/>
    <property type="match status" value="1"/>
</dbReference>
<dbReference type="OrthoDB" id="420884at2759"/>
<feature type="compositionally biased region" description="Low complexity" evidence="11">
    <location>
        <begin position="46"/>
        <end position="55"/>
    </location>
</feature>
<dbReference type="Gene3D" id="1.25.40.510">
    <property type="entry name" value="GLE1-like"/>
    <property type="match status" value="1"/>
</dbReference>
<feature type="region of interest" description="Disordered" evidence="11">
    <location>
        <begin position="233"/>
        <end position="307"/>
    </location>
</feature>
<evidence type="ECO:0000256" key="9">
    <source>
        <dbReference type="ARBA" id="ARBA00026227"/>
    </source>
</evidence>
<dbReference type="GO" id="GO:0031369">
    <property type="term" value="F:translation initiation factor binding"/>
    <property type="evidence" value="ECO:0007669"/>
    <property type="project" value="TreeGrafter"/>
</dbReference>
<evidence type="ECO:0000256" key="5">
    <source>
        <dbReference type="ARBA" id="ARBA00022927"/>
    </source>
</evidence>
<dbReference type="FunCoup" id="A0A2G5E732">
    <property type="interactions" value="1706"/>
</dbReference>
<evidence type="ECO:0000313" key="12">
    <source>
        <dbReference type="EMBL" id="PIA51573.1"/>
    </source>
</evidence>
<evidence type="ECO:0000256" key="11">
    <source>
        <dbReference type="SAM" id="MobiDB-lite"/>
    </source>
</evidence>
<dbReference type="GO" id="GO:0016973">
    <property type="term" value="P:poly(A)+ mRNA export from nucleus"/>
    <property type="evidence" value="ECO:0007669"/>
    <property type="project" value="InterPro"/>
</dbReference>
<feature type="compositionally biased region" description="Basic and acidic residues" evidence="11">
    <location>
        <begin position="233"/>
        <end position="306"/>
    </location>
</feature>
<accession>A0A2G5E732</accession>